<dbReference type="InterPro" id="IPR050900">
    <property type="entry name" value="Transposase_IS3/IS150/IS904"/>
</dbReference>
<dbReference type="Pfam" id="PF01527">
    <property type="entry name" value="HTH_Tnp_1"/>
    <property type="match status" value="1"/>
</dbReference>
<keyword evidence="11" id="KW-1185">Reference proteome</keyword>
<dbReference type="RefSeq" id="WP_109560046.1">
    <property type="nucleotide sequence ID" value="NZ_OY726395.1"/>
</dbReference>
<organism evidence="8 11">
    <name type="scientific">[Mycobacterium] wendilense</name>
    <dbReference type="NCBI Taxonomy" id="3064284"/>
    <lineage>
        <taxon>Bacteria</taxon>
        <taxon>Bacillati</taxon>
        <taxon>Actinomycetota</taxon>
        <taxon>Actinomycetes</taxon>
        <taxon>Mycobacteriales</taxon>
        <taxon>Mycobacteriaceae</taxon>
        <taxon>Mycolicibacter</taxon>
    </lineage>
</organism>
<dbReference type="EMBL" id="OY726395">
    <property type="protein sequence ID" value="CAJ1582028.1"/>
    <property type="molecule type" value="Genomic_DNA"/>
</dbReference>
<feature type="domain" description="Integrase catalytic" evidence="3">
    <location>
        <begin position="214"/>
        <end position="390"/>
    </location>
</feature>
<keyword evidence="2" id="KW-0175">Coiled coil</keyword>
<dbReference type="EMBL" id="OY726395">
    <property type="protein sequence ID" value="CAJ1580402.1"/>
    <property type="molecule type" value="Genomic_DNA"/>
</dbReference>
<dbReference type="InterPro" id="IPR001584">
    <property type="entry name" value="Integrase_cat-core"/>
</dbReference>
<comment type="function">
    <text evidence="1">Involved in the transposition of the insertion sequence.</text>
</comment>
<dbReference type="EMBL" id="OY726395">
    <property type="protein sequence ID" value="CAJ1586477.1"/>
    <property type="molecule type" value="Genomic_DNA"/>
</dbReference>
<proteinExistence type="predicted"/>
<feature type="coiled-coil region" evidence="2">
    <location>
        <begin position="62"/>
        <end position="89"/>
    </location>
</feature>
<dbReference type="Gene3D" id="3.30.420.10">
    <property type="entry name" value="Ribonuclease H-like superfamily/Ribonuclease H"/>
    <property type="match status" value="1"/>
</dbReference>
<dbReference type="EMBL" id="OY726395">
    <property type="protein sequence ID" value="CAJ1586804.1"/>
    <property type="molecule type" value="Genomic_DNA"/>
</dbReference>
<evidence type="ECO:0000256" key="2">
    <source>
        <dbReference type="SAM" id="Coils"/>
    </source>
</evidence>
<dbReference type="EMBL" id="OY726395">
    <property type="protein sequence ID" value="CAJ1579347.1"/>
    <property type="molecule type" value="Genomic_DNA"/>
</dbReference>
<dbReference type="InterPro" id="IPR036397">
    <property type="entry name" value="RNaseH_sf"/>
</dbReference>
<evidence type="ECO:0000259" key="3">
    <source>
        <dbReference type="PROSITE" id="PS50994"/>
    </source>
</evidence>
<dbReference type="InterPro" id="IPR025948">
    <property type="entry name" value="HTH-like_dom"/>
</dbReference>
<dbReference type="Pfam" id="PF13276">
    <property type="entry name" value="HTH_21"/>
    <property type="match status" value="1"/>
</dbReference>
<evidence type="ECO:0000313" key="8">
    <source>
        <dbReference type="EMBL" id="CAJ1586477.1"/>
    </source>
</evidence>
<reference evidence="8 11" key="1">
    <citation type="submission" date="2023-08" db="EMBL/GenBank/DDBJ databases">
        <authorList>
            <person name="Folkvardsen B D."/>
            <person name="Norman A."/>
        </authorList>
    </citation>
    <scope>NUCLEOTIDE SEQUENCE [LARGE SCALE GENOMIC DNA]</scope>
    <source>
        <strain evidence="8 11">Mu0050</strain>
    </source>
</reference>
<evidence type="ECO:0000313" key="11">
    <source>
        <dbReference type="Proteomes" id="UP001190466"/>
    </source>
</evidence>
<dbReference type="EMBL" id="OY726395">
    <property type="protein sequence ID" value="CAJ1582512.1"/>
    <property type="molecule type" value="Genomic_DNA"/>
</dbReference>
<sequence>MSGKRKKYTPEFREQAARLVIETGRPIAHVAAEIGVGEQLLGRWVRVAREAAGAGDNGAVLDSDERAELERLRKENAELRLDRQFLKKSRGLLCLRTEPVEAYGLIEAEKANYAITRMCELLDVSRSGFYKWRKSQAAGPSPAARRRAELDVKVAALHEASDGVYGAPRILADLRDAGETVSRKTVAASLRRQGLAGISPRTFAPVTTVVDLDAPPIPDLVKRRFDTGRLDGVWTSDITYLRTGEGWLYLCAVRDGCSRRVIGWAIDEHLHTDLVEDAVAMAVAMRGELAAQVVFHADRGCQYTSAQLARFARKHDLARSVGRTGVCWDNAQQESFWATMKVEFYDRYLWPTKAAAKLAVGDWIERVYNRRRRHSSIGMITPVEYENRITQTAQAA</sequence>
<dbReference type="SUPFAM" id="SSF46689">
    <property type="entry name" value="Homeodomain-like"/>
    <property type="match status" value="1"/>
</dbReference>
<evidence type="ECO:0000313" key="4">
    <source>
        <dbReference type="EMBL" id="CAJ1579347.1"/>
    </source>
</evidence>
<name>A0ABN9P696_9MYCO</name>
<dbReference type="Proteomes" id="UP001190466">
    <property type="component" value="Chromosome"/>
</dbReference>
<dbReference type="InterPro" id="IPR002514">
    <property type="entry name" value="Transposase_8"/>
</dbReference>
<evidence type="ECO:0000313" key="5">
    <source>
        <dbReference type="EMBL" id="CAJ1580402.1"/>
    </source>
</evidence>
<dbReference type="PROSITE" id="PS50994">
    <property type="entry name" value="INTEGRASE"/>
    <property type="match status" value="1"/>
</dbReference>
<dbReference type="InterPro" id="IPR048020">
    <property type="entry name" value="Transpos_IS3"/>
</dbReference>
<dbReference type="EMBL" id="OY726395">
    <property type="protein sequence ID" value="CAJ1587600.1"/>
    <property type="molecule type" value="Genomic_DNA"/>
</dbReference>
<dbReference type="InterPro" id="IPR009057">
    <property type="entry name" value="Homeodomain-like_sf"/>
</dbReference>
<dbReference type="Pfam" id="PF00665">
    <property type="entry name" value="rve"/>
    <property type="match status" value="1"/>
</dbReference>
<evidence type="ECO:0000256" key="1">
    <source>
        <dbReference type="ARBA" id="ARBA00002286"/>
    </source>
</evidence>
<evidence type="ECO:0000313" key="10">
    <source>
        <dbReference type="EMBL" id="CAJ1587600.1"/>
    </source>
</evidence>
<protein>
    <submittedName>
        <fullName evidence="8">IS3 family transposase</fullName>
    </submittedName>
</protein>
<evidence type="ECO:0000313" key="7">
    <source>
        <dbReference type="EMBL" id="CAJ1582512.1"/>
    </source>
</evidence>
<dbReference type="PANTHER" id="PTHR46889">
    <property type="entry name" value="TRANSPOSASE INSF FOR INSERTION SEQUENCE IS3B-RELATED"/>
    <property type="match status" value="1"/>
</dbReference>
<dbReference type="InterPro" id="IPR012337">
    <property type="entry name" value="RNaseH-like_sf"/>
</dbReference>
<dbReference type="Gene3D" id="1.10.10.60">
    <property type="entry name" value="Homeodomain-like"/>
    <property type="match status" value="1"/>
</dbReference>
<dbReference type="PANTHER" id="PTHR46889:SF4">
    <property type="entry name" value="TRANSPOSASE INSO FOR INSERTION SEQUENCE ELEMENT IS911B-RELATED"/>
    <property type="match status" value="1"/>
</dbReference>
<accession>A0ABN9P696</accession>
<dbReference type="SUPFAM" id="SSF53098">
    <property type="entry name" value="Ribonuclease H-like"/>
    <property type="match status" value="1"/>
</dbReference>
<evidence type="ECO:0000313" key="6">
    <source>
        <dbReference type="EMBL" id="CAJ1582028.1"/>
    </source>
</evidence>
<gene>
    <name evidence="4" type="ORF">MU0050_000462</name>
    <name evidence="5" type="ORF">MU0050_001025</name>
    <name evidence="6" type="ORF">MU0050_001857</name>
    <name evidence="7" type="ORF">MU0050_002135</name>
    <name evidence="8" type="ORF">MU0050_004300</name>
    <name evidence="9" type="ORF">MU0050_004463</name>
    <name evidence="10" type="ORF">MU0050_004886</name>
</gene>
<evidence type="ECO:0000313" key="9">
    <source>
        <dbReference type="EMBL" id="CAJ1586804.1"/>
    </source>
</evidence>
<dbReference type="Pfam" id="PF13333">
    <property type="entry name" value="rve_2"/>
    <property type="match status" value="1"/>
</dbReference>
<dbReference type="NCBIfam" id="NF033516">
    <property type="entry name" value="transpos_IS3"/>
    <property type="match status" value="1"/>
</dbReference>